<keyword evidence="7" id="KW-0862">Zinc</keyword>
<accession>A0AAU7YZF5</accession>
<evidence type="ECO:0000256" key="3">
    <source>
        <dbReference type="ARBA" id="ARBA00011738"/>
    </source>
</evidence>
<proteinExistence type="inferred from homology"/>
<name>A0AAU7YZF5_9BACT</name>
<feature type="binding site" evidence="8">
    <location>
        <position position="287"/>
    </location>
    <ligand>
        <name>allantoate</name>
        <dbReference type="ChEBI" id="CHEBI:17536"/>
    </ligand>
</feature>
<dbReference type="SUPFAM" id="SSF53187">
    <property type="entry name" value="Zn-dependent exopeptidases"/>
    <property type="match status" value="1"/>
</dbReference>
<dbReference type="KEGG" id="tgi:RBB81_20570"/>
<evidence type="ECO:0000256" key="5">
    <source>
        <dbReference type="ARBA" id="ARBA00022801"/>
    </source>
</evidence>
<evidence type="ECO:0000256" key="7">
    <source>
        <dbReference type="PIRSR" id="PIRSR001235-1"/>
    </source>
</evidence>
<feature type="binding site" evidence="7">
    <location>
        <position position="190"/>
    </location>
    <ligand>
        <name>Zn(2+)</name>
        <dbReference type="ChEBI" id="CHEBI:29105"/>
        <label>1</label>
    </ligand>
</feature>
<comment type="cofactor">
    <cofactor evidence="1">
        <name>Mn(2+)</name>
        <dbReference type="ChEBI" id="CHEBI:29035"/>
    </cofactor>
</comment>
<dbReference type="Pfam" id="PF01546">
    <property type="entry name" value="Peptidase_M20"/>
    <property type="match status" value="1"/>
</dbReference>
<keyword evidence="5" id="KW-0378">Hydrolase</keyword>
<sequence length="416" mass="44152">MTGTKRDCATRIIARCREIATHTEVPGEITRRFLTPPMHAVHALLRQWMEAAGMTVHVDAIGNLRGLLQSPVPNAPRLIIGSHLDTVPNAGAFDGILGVILGIAVVEESREHRLPFSLEVIGFSEEEGVRFSKAFLGSLAVVGKLDPETLQRTDPDGVSIAEAIRHYGLDPANLPAAVLSRDAFAYLEFHIEQGPILESVGASLGVVEALVGQTRLQLLFEGQANHAGTTPMHLRHDAMAAAAEWIVSVEAYATAHEGLVATVGKLDAFPGAGNVIACRVKTSLDIRHADDNTRHAAVDALTQIAKKAAAKRGVTLTLITEMEQSAVPLDPRVTALLQSAAANAGFPSNRMTSGAGHDAMILAPTIPSAMLFLRSPGGLSHHPDEAVLPQDVEAALSTAMEFLALLSDDKTKDSHA</sequence>
<dbReference type="RefSeq" id="WP_353071944.1">
    <property type="nucleotide sequence ID" value="NZ_CP132938.1"/>
</dbReference>
<feature type="binding site" evidence="7">
    <location>
        <position position="94"/>
    </location>
    <ligand>
        <name>Zn(2+)</name>
        <dbReference type="ChEBI" id="CHEBI:29105"/>
        <label>2</label>
    </ligand>
</feature>
<feature type="binding site" evidence="8">
    <location>
        <position position="274"/>
    </location>
    <ligand>
        <name>allantoate</name>
        <dbReference type="ChEBI" id="CHEBI:17536"/>
    </ligand>
</feature>
<feature type="binding site" evidence="8">
    <location>
        <position position="215"/>
    </location>
    <ligand>
        <name>allantoate</name>
        <dbReference type="ChEBI" id="CHEBI:17536"/>
    </ligand>
</feature>
<keyword evidence="4 7" id="KW-0479">Metal-binding</keyword>
<dbReference type="NCBIfam" id="NF006775">
    <property type="entry name" value="PRK09290.2-5"/>
    <property type="match status" value="1"/>
</dbReference>
<evidence type="ECO:0000256" key="8">
    <source>
        <dbReference type="PIRSR" id="PIRSR001235-2"/>
    </source>
</evidence>
<dbReference type="EMBL" id="CP132938">
    <property type="protein sequence ID" value="XCB21950.1"/>
    <property type="molecule type" value="Genomic_DNA"/>
</dbReference>
<organism evidence="9">
    <name type="scientific">Tunturiibacter gelidiferens</name>
    <dbReference type="NCBI Taxonomy" id="3069689"/>
    <lineage>
        <taxon>Bacteria</taxon>
        <taxon>Pseudomonadati</taxon>
        <taxon>Acidobacteriota</taxon>
        <taxon>Terriglobia</taxon>
        <taxon>Terriglobales</taxon>
        <taxon>Acidobacteriaceae</taxon>
        <taxon>Tunturiibacter</taxon>
    </lineage>
</organism>
<dbReference type="CDD" id="cd03884">
    <property type="entry name" value="M20_bAS"/>
    <property type="match status" value="1"/>
</dbReference>
<dbReference type="InterPro" id="IPR010158">
    <property type="entry name" value="Amidase_Cbmase"/>
</dbReference>
<comment type="subunit">
    <text evidence="3">Homodimer.</text>
</comment>
<dbReference type="Gene3D" id="3.30.70.360">
    <property type="match status" value="1"/>
</dbReference>
<evidence type="ECO:0000256" key="6">
    <source>
        <dbReference type="ARBA" id="ARBA00023211"/>
    </source>
</evidence>
<evidence type="ECO:0000256" key="2">
    <source>
        <dbReference type="ARBA" id="ARBA00006153"/>
    </source>
</evidence>
<evidence type="ECO:0000256" key="1">
    <source>
        <dbReference type="ARBA" id="ARBA00001936"/>
    </source>
</evidence>
<dbReference type="GO" id="GO:0016813">
    <property type="term" value="F:hydrolase activity, acting on carbon-nitrogen (but not peptide) bonds, in linear amidines"/>
    <property type="evidence" value="ECO:0007669"/>
    <property type="project" value="InterPro"/>
</dbReference>
<feature type="binding site" evidence="7">
    <location>
        <position position="83"/>
    </location>
    <ligand>
        <name>Zn(2+)</name>
        <dbReference type="ChEBI" id="CHEBI:29105"/>
        <label>1</label>
    </ligand>
</feature>
<reference evidence="9" key="2">
    <citation type="journal article" date="2024" name="Environ. Microbiol.">
        <title>Genome analysis and description of Tunturibacter gen. nov. expands the diversity of Terriglobia in tundra soils.</title>
        <authorList>
            <person name="Messyasz A."/>
            <person name="Mannisto M.K."/>
            <person name="Kerkhof L.J."/>
            <person name="Haggblom M.M."/>
        </authorList>
    </citation>
    <scope>NUCLEOTIDE SEQUENCE</scope>
    <source>
        <strain evidence="9">M8UP39</strain>
    </source>
</reference>
<dbReference type="PIRSF" id="PIRSF001235">
    <property type="entry name" value="Amidase_carbamoylase"/>
    <property type="match status" value="1"/>
</dbReference>
<dbReference type="InterPro" id="IPR036264">
    <property type="entry name" value="Bact_exopeptidase_dim_dom"/>
</dbReference>
<dbReference type="NCBIfam" id="TIGR01879">
    <property type="entry name" value="hydantase"/>
    <property type="match status" value="1"/>
</dbReference>
<feature type="binding site" evidence="7">
    <location>
        <position position="381"/>
    </location>
    <ligand>
        <name>Zn(2+)</name>
        <dbReference type="ChEBI" id="CHEBI:29105"/>
        <label>2</label>
    </ligand>
</feature>
<reference evidence="9" key="1">
    <citation type="submission" date="2023-08" db="EMBL/GenBank/DDBJ databases">
        <authorList>
            <person name="Messyasz A."/>
            <person name="Mannisto M.K."/>
            <person name="Kerkhof L.J."/>
            <person name="Haggblom M."/>
        </authorList>
    </citation>
    <scope>NUCLEOTIDE SEQUENCE</scope>
    <source>
        <strain evidence="9">M8UP39</strain>
    </source>
</reference>
<evidence type="ECO:0000256" key="4">
    <source>
        <dbReference type="ARBA" id="ARBA00022723"/>
    </source>
</evidence>
<dbReference type="InterPro" id="IPR002933">
    <property type="entry name" value="Peptidase_M20"/>
</dbReference>
<comment type="cofactor">
    <cofactor evidence="7">
        <name>Zn(2+)</name>
        <dbReference type="ChEBI" id="CHEBI:29105"/>
    </cofactor>
    <text evidence="7">Binds 2 Zn(2+) ions per subunit.</text>
</comment>
<gene>
    <name evidence="9" type="ORF">RBB81_20570</name>
</gene>
<dbReference type="AlphaFoldDB" id="A0AAU7YZF5"/>
<dbReference type="PANTHER" id="PTHR32494">
    <property type="entry name" value="ALLANTOATE DEIMINASE-RELATED"/>
    <property type="match status" value="1"/>
</dbReference>
<dbReference type="GO" id="GO:0046872">
    <property type="term" value="F:metal ion binding"/>
    <property type="evidence" value="ECO:0007669"/>
    <property type="project" value="UniProtKB-KW"/>
</dbReference>
<keyword evidence="6" id="KW-0464">Manganese</keyword>
<feature type="binding site" evidence="7">
    <location>
        <position position="127"/>
    </location>
    <ligand>
        <name>Zn(2+)</name>
        <dbReference type="ChEBI" id="CHEBI:29105"/>
        <label>2</label>
    </ligand>
</feature>
<comment type="similarity">
    <text evidence="2">Belongs to the peptidase M20 family.</text>
</comment>
<dbReference type="Gene3D" id="3.40.630.10">
    <property type="entry name" value="Zn peptidases"/>
    <property type="match status" value="1"/>
</dbReference>
<dbReference type="SUPFAM" id="SSF55031">
    <property type="entry name" value="Bacterial exopeptidase dimerisation domain"/>
    <property type="match status" value="1"/>
</dbReference>
<protein>
    <submittedName>
        <fullName evidence="9">Allantoate amidohydrolase</fullName>
    </submittedName>
</protein>
<feature type="binding site" evidence="7">
    <location>
        <position position="94"/>
    </location>
    <ligand>
        <name>Zn(2+)</name>
        <dbReference type="ChEBI" id="CHEBI:29105"/>
        <label>1</label>
    </ligand>
</feature>
<dbReference type="PANTHER" id="PTHR32494:SF19">
    <property type="entry name" value="ALLANTOATE DEIMINASE-RELATED"/>
    <property type="match status" value="1"/>
</dbReference>
<evidence type="ECO:0000313" key="9">
    <source>
        <dbReference type="EMBL" id="XCB21950.1"/>
    </source>
</evidence>